<dbReference type="Pfam" id="PF00128">
    <property type="entry name" value="Alpha-amylase"/>
    <property type="match status" value="1"/>
</dbReference>
<dbReference type="KEGG" id="rgu:A4W93_04055"/>
<dbReference type="Proteomes" id="UP000193427">
    <property type="component" value="Chromosome"/>
</dbReference>
<dbReference type="PANTHER" id="PTHR10357">
    <property type="entry name" value="ALPHA-AMYLASE FAMILY MEMBER"/>
    <property type="match status" value="1"/>
</dbReference>
<dbReference type="GO" id="GO:0016798">
    <property type="term" value="F:hydrolase activity, acting on glycosyl bonds"/>
    <property type="evidence" value="ECO:0007669"/>
    <property type="project" value="UniProtKB-KW"/>
</dbReference>
<dbReference type="SMART" id="SM00642">
    <property type="entry name" value="Aamy"/>
    <property type="match status" value="1"/>
</dbReference>
<dbReference type="Gene3D" id="3.20.20.80">
    <property type="entry name" value="Glycosidases"/>
    <property type="match status" value="1"/>
</dbReference>
<organism evidence="3 4">
    <name type="scientific">Piscinibacter gummiphilus</name>
    <dbReference type="NCBI Taxonomy" id="946333"/>
    <lineage>
        <taxon>Bacteria</taxon>
        <taxon>Pseudomonadati</taxon>
        <taxon>Pseudomonadota</taxon>
        <taxon>Betaproteobacteria</taxon>
        <taxon>Burkholderiales</taxon>
        <taxon>Sphaerotilaceae</taxon>
        <taxon>Piscinibacter</taxon>
    </lineage>
</organism>
<name>A0A1W6L4P0_9BURK</name>
<dbReference type="InterPro" id="IPR045857">
    <property type="entry name" value="O16G_dom_2"/>
</dbReference>
<dbReference type="Gene3D" id="2.60.40.1180">
    <property type="entry name" value="Golgi alpha-mannosidase II"/>
    <property type="match status" value="1"/>
</dbReference>
<dbReference type="InterPro" id="IPR017853">
    <property type="entry name" value="GH"/>
</dbReference>
<evidence type="ECO:0000313" key="3">
    <source>
        <dbReference type="EMBL" id="ARN19156.1"/>
    </source>
</evidence>
<keyword evidence="2" id="KW-0326">Glycosidase</keyword>
<dbReference type="PANTHER" id="PTHR10357:SF210">
    <property type="entry name" value="MALTODEXTRIN GLUCOSIDASE"/>
    <property type="match status" value="1"/>
</dbReference>
<keyword evidence="4" id="KW-1185">Reference proteome</keyword>
<dbReference type="EMBL" id="CP015118">
    <property type="protein sequence ID" value="ARN19156.1"/>
    <property type="molecule type" value="Genomic_DNA"/>
</dbReference>
<protein>
    <submittedName>
        <fullName evidence="3">Uncharacterized protein</fullName>
    </submittedName>
</protein>
<evidence type="ECO:0000313" key="4">
    <source>
        <dbReference type="Proteomes" id="UP000193427"/>
    </source>
</evidence>
<evidence type="ECO:0000256" key="2">
    <source>
        <dbReference type="ARBA" id="ARBA00023295"/>
    </source>
</evidence>
<dbReference type="CDD" id="cd11338">
    <property type="entry name" value="AmyAc_CMD"/>
    <property type="match status" value="1"/>
</dbReference>
<dbReference type="InterPro" id="IPR013780">
    <property type="entry name" value="Glyco_hydro_b"/>
</dbReference>
<dbReference type="RefSeq" id="WP_169726503.1">
    <property type="nucleotide sequence ID" value="NZ_BSPR01000002.1"/>
</dbReference>
<sequence length="513" mass="57249">MSHAKPQVVYQIFPERFAIGRPHDSRSKLALPAYQKPGYSLRAWHEPVLREPGSREAAADPGLSFYGGDLQGVTDHLAYLQDLGATTLYFTPVFEAPSNHKYDAVSFDRVDPMFGGDAAFATLLSATRERGMGVVLDAALNHVSFNHPWFLAARRGESPYRDWFTFLDPKSHAEIHSRDPAVLAEADYLCWWGHRYMAELRLDAPGLEDLLYRAPGSLLRRFLDQGIQGWRFDTGQDIGLPFVQRMRASLQAAYPKAELLGELMNYGGGWVGDDRFTGVMNYYQRSAVLGWLSGDVGARQSNAALRDGYVGCGHEGSLSSWNMLASHDTPRLKHLLPDWADRRLALVAQFTLPGIPVIYYGEENGMDGAGDPDCRRPMEWDPSKWDGTTREFYRMLIALRQGNPALGQGRLTVLGDRLDGTDALVFLRHTGQPGETALVVLNRGDRAFDGSLLLPDPHLYSGLRLRDVVGDGSAELLMGGQTRVKVPARTAAVFLPDDHLPNFRYFKPRNRWA</sequence>
<evidence type="ECO:0000256" key="1">
    <source>
        <dbReference type="ARBA" id="ARBA00022801"/>
    </source>
</evidence>
<dbReference type="SUPFAM" id="SSF51445">
    <property type="entry name" value="(Trans)glycosidases"/>
    <property type="match status" value="1"/>
</dbReference>
<accession>A0A1W6L4P0</accession>
<dbReference type="Gene3D" id="3.90.400.10">
    <property type="entry name" value="Oligo-1,6-glucosidase, Domain 2"/>
    <property type="match status" value="1"/>
</dbReference>
<keyword evidence="1" id="KW-0378">Hydrolase</keyword>
<proteinExistence type="predicted"/>
<dbReference type="AlphaFoldDB" id="A0A1W6L4P0"/>
<dbReference type="STRING" id="946333.A4W93_04055"/>
<reference evidence="3 4" key="1">
    <citation type="submission" date="2016-04" db="EMBL/GenBank/DDBJ databases">
        <title>Complete genome sequence of natural rubber-degrading, novel Gram-negative bacterium, Rhizobacter gummiphilus strain NS21.</title>
        <authorList>
            <person name="Tabata M."/>
            <person name="Kasai D."/>
            <person name="Fukuda M."/>
        </authorList>
    </citation>
    <scope>NUCLEOTIDE SEQUENCE [LARGE SCALE GENOMIC DNA]</scope>
    <source>
        <strain evidence="3 4">NS21</strain>
    </source>
</reference>
<gene>
    <name evidence="3" type="ORF">A4W93_04055</name>
</gene>
<dbReference type="InterPro" id="IPR006047">
    <property type="entry name" value="GH13_cat_dom"/>
</dbReference>
<dbReference type="GO" id="GO:0005975">
    <property type="term" value="P:carbohydrate metabolic process"/>
    <property type="evidence" value="ECO:0007669"/>
    <property type="project" value="InterPro"/>
</dbReference>